<dbReference type="EC" id="2.7.10.1" evidence="3"/>
<keyword evidence="14 29" id="KW-0472">Membrane</keyword>
<evidence type="ECO:0000256" key="27">
    <source>
        <dbReference type="PROSITE-ProRule" id="PRU10141"/>
    </source>
</evidence>
<sequence length="1366" mass="155159">MHAVGIKVTKMTSFNVLLFICVTGLISVTTTNADNCTDFHPNGPKITPCKSEFILHKGQNFSLTCRGKNPLEFKQQETPEELPKNKPIKTMRQTSDSEYPFETIINIYNVDEYAIGYYACFDDVKTNFTLNNLIEEPRNTENASFIYIYVEGSDSLIAPMREIVVPRDCSKIVIECRPTTPDVNVTLSSEIPDYYYPSFRYSPKIGFVPENSMPSDDQIISFVLCEFVRGETRIEKYIYVSKHIKKPPKPKVAGGHKQFLEGETFTIHCRVPNDGLINFKWKYPPEVTNDSVEVSVVKTEATTTGSIVYQNITIRNATKKHNGVYTCLLTNTCGEEKDEFRKIFLETPFLSLRDLAKGKLMGNANRSINIVIEIEAYPPVERTHFLKNDKYLPSNDLKYNVTTLANGDPKLRINDLKLTDIANYTLVAENKYLTKNYTVDLRVFTKPEAKLLNNRIIKRLENSEMNFACKVTGYPLPDVTWIFSNDEEHELSSTKSEQESLYAKTDYLKISVQASGVITCNAHNSKGEYFDSSTLLVYEINNGFGILQPLENWYSEKDSARKKCLASVYDYDNVSWLGSDGNILDDIVEYSNSTFSHIATLTLDPISMEHTGTYICRGLRKNSTEADFQNITITVAELLAPIIREPDSNKDEEAMEGRSIQLHCEAEGVPRPTIYWYKDDELISNNSGYKLFVDIVNHTIVNSTFEIENMQEKDNGIYECVALNNASELRRAYTLVLKAEKSYTPYVIVTAVIILVLLGMVAYLFTWKLKKQRELTKAGLLNFKSGNKKSFNPNLGIDEQADLLPYDEKFEFPREKLTFGKQLGAGAFGVVYKAEARGIINAEVTTPVAVKMVKRTADNMYIKALASELKIMVHLGKHVNIVNLLGACTKHIAKRELIVIVEYCKYGNIHNYMQKHREVFIDQLTDNAEKNLGKINKGFLNSVGTTGTHSDYFSSGNTKDTDHSLLDSGNSKRSGRKVSEGYIQQEWQTKYEGDYIYECHQPRPLTSGHLLGWAFQIARGMEYLANRKVLHGDLAARNVLLADDNVVKICDFGLARSMYNNEEYQKKENSPLPVKWLAIECMVDRIFSTQSDVWSYGIVLWEMFSLAKTPYPNISPTDLLRWLSDGNRLEKPPFADDRLYNVMLRCWHQKPTARPSFTELQEILGNFLEDNERNRYVDLNAPYNEMNAELMTGEDYLAMVCAPDYNNIVTPSPNYVNMAKSFFPATPTPKDQEGYLPMSPTSDQTKYMAHGTKFDFDSRKLNPRVSEASNVGSVITPLLDLNNLPARSGSESDHENNASTYLDKCIDDKKSDEVFEMKQTNTKNPQDNSAVTNPTYYTFDVENEKKPKEITNPYVNFANGSTVHLK</sequence>
<keyword evidence="25" id="KW-0479">Metal-binding</keyword>
<dbReference type="InterPro" id="IPR008266">
    <property type="entry name" value="Tyr_kinase_AS"/>
</dbReference>
<dbReference type="FunFam" id="2.60.40.10:FF:000032">
    <property type="entry name" value="palladin isoform X1"/>
    <property type="match status" value="1"/>
</dbReference>
<dbReference type="InterPro" id="IPR036179">
    <property type="entry name" value="Ig-like_dom_sf"/>
</dbReference>
<evidence type="ECO:0000256" key="10">
    <source>
        <dbReference type="ARBA" id="ARBA00022741"/>
    </source>
</evidence>
<keyword evidence="7" id="KW-0597">Phosphoprotein</keyword>
<feature type="domain" description="Ig-like" evidence="32">
    <location>
        <begin position="248"/>
        <end position="331"/>
    </location>
</feature>
<evidence type="ECO:0000256" key="1">
    <source>
        <dbReference type="ARBA" id="ARBA00004251"/>
    </source>
</evidence>
<dbReference type="Pfam" id="PF00047">
    <property type="entry name" value="ig"/>
    <property type="match status" value="1"/>
</dbReference>
<dbReference type="Gene3D" id="2.60.40.10">
    <property type="entry name" value="Immunoglobulins"/>
    <property type="match status" value="7"/>
</dbReference>
<feature type="binding site" evidence="24">
    <location>
        <begin position="824"/>
        <end position="831"/>
    </location>
    <ligand>
        <name>ATP</name>
        <dbReference type="ChEBI" id="CHEBI:30616"/>
    </ligand>
</feature>
<keyword evidence="15" id="KW-0829">Tyrosine-protein kinase</keyword>
<keyword evidence="13 29" id="KW-1133">Transmembrane helix</keyword>
<dbReference type="Proteomes" id="UP000504629">
    <property type="component" value="Unplaced"/>
</dbReference>
<evidence type="ECO:0000256" key="6">
    <source>
        <dbReference type="ARBA" id="ARBA00022525"/>
    </source>
</evidence>
<evidence type="ECO:0000256" key="5">
    <source>
        <dbReference type="ARBA" id="ARBA00022475"/>
    </source>
</evidence>
<keyword evidence="30" id="KW-0732">Signal</keyword>
<comment type="subcellular location">
    <subcellularLocation>
        <location evidence="1">Cell membrane</location>
        <topology evidence="1">Single-pass type I membrane protein</topology>
    </subcellularLocation>
    <subcellularLocation>
        <location evidence="2">Secreted</location>
    </subcellularLocation>
</comment>
<dbReference type="InterPro" id="IPR013151">
    <property type="entry name" value="Immunoglobulin_dom"/>
</dbReference>
<protein>
    <recommendedName>
        <fullName evidence="22">Hemolin</fullName>
        <ecNumber evidence="3">2.7.10.1</ecNumber>
    </recommendedName>
</protein>
<evidence type="ECO:0000256" key="7">
    <source>
        <dbReference type="ARBA" id="ARBA00022553"/>
    </source>
</evidence>
<keyword evidence="25" id="KW-0460">Magnesium</keyword>
<dbReference type="InterPro" id="IPR011009">
    <property type="entry name" value="Kinase-like_dom_sf"/>
</dbReference>
<dbReference type="Gene3D" id="1.10.510.10">
    <property type="entry name" value="Transferase(Phosphotransferase) domain 1"/>
    <property type="match status" value="1"/>
</dbReference>
<dbReference type="OrthoDB" id="6077854at2759"/>
<keyword evidence="17 34" id="KW-0675">Receptor</keyword>
<proteinExistence type="inferred from homology"/>
<dbReference type="GO" id="GO:0004714">
    <property type="term" value="F:transmembrane receptor protein tyrosine kinase activity"/>
    <property type="evidence" value="ECO:0007669"/>
    <property type="project" value="UniProtKB-EC"/>
</dbReference>
<feature type="signal peptide" evidence="30">
    <location>
        <begin position="1"/>
        <end position="33"/>
    </location>
</feature>
<evidence type="ECO:0000256" key="15">
    <source>
        <dbReference type="ARBA" id="ARBA00023137"/>
    </source>
</evidence>
<dbReference type="GO" id="GO:0005886">
    <property type="term" value="C:plasma membrane"/>
    <property type="evidence" value="ECO:0007669"/>
    <property type="project" value="UniProtKB-SubCell"/>
</dbReference>
<dbReference type="SUPFAM" id="SSF48726">
    <property type="entry name" value="Immunoglobulin"/>
    <property type="match status" value="4"/>
</dbReference>
<feature type="binding site" evidence="24">
    <location>
        <position position="1037"/>
    </location>
    <ligand>
        <name>ATP</name>
        <dbReference type="ChEBI" id="CHEBI:30616"/>
    </ligand>
</feature>
<organism evidence="33 34">
    <name type="scientific">Bombyx mandarina</name>
    <name type="common">Wild silk moth</name>
    <name type="synonym">Wild silkworm</name>
    <dbReference type="NCBI Taxonomy" id="7092"/>
    <lineage>
        <taxon>Eukaryota</taxon>
        <taxon>Metazoa</taxon>
        <taxon>Ecdysozoa</taxon>
        <taxon>Arthropoda</taxon>
        <taxon>Hexapoda</taxon>
        <taxon>Insecta</taxon>
        <taxon>Pterygota</taxon>
        <taxon>Neoptera</taxon>
        <taxon>Endopterygota</taxon>
        <taxon>Lepidoptera</taxon>
        <taxon>Glossata</taxon>
        <taxon>Ditrysia</taxon>
        <taxon>Bombycoidea</taxon>
        <taxon>Bombycidae</taxon>
        <taxon>Bombycinae</taxon>
        <taxon>Bombyx</taxon>
    </lineage>
</organism>
<dbReference type="PROSITE" id="PS00109">
    <property type="entry name" value="PROTEIN_KINASE_TYR"/>
    <property type="match status" value="1"/>
</dbReference>
<keyword evidence="33" id="KW-1185">Reference proteome</keyword>
<evidence type="ECO:0000259" key="32">
    <source>
        <dbReference type="PROSITE" id="PS50835"/>
    </source>
</evidence>
<dbReference type="SMART" id="SM00409">
    <property type="entry name" value="IG"/>
    <property type="match status" value="5"/>
</dbReference>
<keyword evidence="12 24" id="KW-0067">ATP-binding</keyword>
<dbReference type="PROSITE" id="PS00107">
    <property type="entry name" value="PROTEIN_KINASE_ATP"/>
    <property type="match status" value="1"/>
</dbReference>
<evidence type="ECO:0000256" key="14">
    <source>
        <dbReference type="ARBA" id="ARBA00023136"/>
    </source>
</evidence>
<evidence type="ECO:0000256" key="30">
    <source>
        <dbReference type="SAM" id="SignalP"/>
    </source>
</evidence>
<feature type="domain" description="Ig-like" evidence="32">
    <location>
        <begin position="641"/>
        <end position="736"/>
    </location>
</feature>
<dbReference type="Pfam" id="PF07679">
    <property type="entry name" value="I-set"/>
    <property type="match status" value="1"/>
</dbReference>
<feature type="domain" description="Ig-like" evidence="32">
    <location>
        <begin position="447"/>
        <end position="536"/>
    </location>
</feature>
<dbReference type="InterPro" id="IPR001824">
    <property type="entry name" value="Tyr_kinase_rcpt_3_CS"/>
</dbReference>
<dbReference type="RefSeq" id="XP_028039143.1">
    <property type="nucleotide sequence ID" value="XM_028183342.1"/>
</dbReference>
<dbReference type="InterPro" id="IPR013098">
    <property type="entry name" value="Ig_I-set"/>
</dbReference>
<evidence type="ECO:0000256" key="22">
    <source>
        <dbReference type="ARBA" id="ARBA00068688"/>
    </source>
</evidence>
<keyword evidence="6" id="KW-0964">Secreted</keyword>
<keyword evidence="18" id="KW-0325">Glycoprotein</keyword>
<dbReference type="InterPro" id="IPR003599">
    <property type="entry name" value="Ig_sub"/>
</dbReference>
<dbReference type="InterPro" id="IPR000719">
    <property type="entry name" value="Prot_kinase_dom"/>
</dbReference>
<feature type="chain" id="PRO_5026830486" description="Hemolin" evidence="30">
    <location>
        <begin position="34"/>
        <end position="1366"/>
    </location>
</feature>
<evidence type="ECO:0000256" key="3">
    <source>
        <dbReference type="ARBA" id="ARBA00011902"/>
    </source>
</evidence>
<dbReference type="FunFam" id="3.30.200.20:FF:000384">
    <property type="entry name" value="Receptor protein-tyrosine kinase"/>
    <property type="match status" value="1"/>
</dbReference>
<dbReference type="GO" id="GO:0043235">
    <property type="term" value="C:receptor complex"/>
    <property type="evidence" value="ECO:0007669"/>
    <property type="project" value="TreeGrafter"/>
</dbReference>
<feature type="active site" description="Proton acceptor" evidence="23">
    <location>
        <position position="1033"/>
    </location>
</feature>
<dbReference type="GeneID" id="114249695"/>
<keyword evidence="4" id="KW-0217">Developmental protein</keyword>
<evidence type="ECO:0000256" key="4">
    <source>
        <dbReference type="ARBA" id="ARBA00022473"/>
    </source>
</evidence>
<evidence type="ECO:0000256" key="9">
    <source>
        <dbReference type="ARBA" id="ARBA00022692"/>
    </source>
</evidence>
<dbReference type="PIRSF" id="PIRSF000615">
    <property type="entry name" value="TyrPK_CSF1-R"/>
    <property type="match status" value="1"/>
</dbReference>
<feature type="domain" description="Protein kinase" evidence="31">
    <location>
        <begin position="817"/>
        <end position="1168"/>
    </location>
</feature>
<evidence type="ECO:0000256" key="16">
    <source>
        <dbReference type="ARBA" id="ARBA00023157"/>
    </source>
</evidence>
<evidence type="ECO:0000256" key="8">
    <source>
        <dbReference type="ARBA" id="ARBA00022679"/>
    </source>
</evidence>
<feature type="transmembrane region" description="Helical" evidence="29">
    <location>
        <begin position="743"/>
        <end position="765"/>
    </location>
</feature>
<evidence type="ECO:0000256" key="21">
    <source>
        <dbReference type="ARBA" id="ARBA00061228"/>
    </source>
</evidence>
<dbReference type="CTD" id="5817"/>
<dbReference type="FunFam" id="1.10.510.10:FF:000554">
    <property type="entry name" value="Predicted protein"/>
    <property type="match status" value="1"/>
</dbReference>
<evidence type="ECO:0000256" key="13">
    <source>
        <dbReference type="ARBA" id="ARBA00022989"/>
    </source>
</evidence>
<dbReference type="PROSITE" id="PS50835">
    <property type="entry name" value="IG_LIKE"/>
    <property type="match status" value="4"/>
</dbReference>
<dbReference type="InterPro" id="IPR007110">
    <property type="entry name" value="Ig-like_dom"/>
</dbReference>
<evidence type="ECO:0000256" key="29">
    <source>
        <dbReference type="SAM" id="Phobius"/>
    </source>
</evidence>
<dbReference type="InterPro" id="IPR003598">
    <property type="entry name" value="Ig_sub2"/>
</dbReference>
<evidence type="ECO:0000259" key="31">
    <source>
        <dbReference type="PROSITE" id="PS50011"/>
    </source>
</evidence>
<evidence type="ECO:0000256" key="12">
    <source>
        <dbReference type="ARBA" id="ARBA00022840"/>
    </source>
</evidence>
<reference evidence="34" key="1">
    <citation type="submission" date="2025-08" db="UniProtKB">
        <authorList>
            <consortium name="RefSeq"/>
        </authorList>
    </citation>
    <scope>IDENTIFICATION</scope>
    <source>
        <tissue evidence="34">Silk gland</tissue>
    </source>
</reference>
<dbReference type="GO" id="GO:0046872">
    <property type="term" value="F:metal ion binding"/>
    <property type="evidence" value="ECO:0007669"/>
    <property type="project" value="UniProtKB-KW"/>
</dbReference>
<dbReference type="GO" id="GO:0007169">
    <property type="term" value="P:cell surface receptor protein tyrosine kinase signaling pathway"/>
    <property type="evidence" value="ECO:0007669"/>
    <property type="project" value="InterPro"/>
</dbReference>
<keyword evidence="9 29" id="KW-0812">Transmembrane</keyword>
<evidence type="ECO:0000256" key="17">
    <source>
        <dbReference type="ARBA" id="ARBA00023170"/>
    </source>
</evidence>
<dbReference type="GO" id="GO:0005576">
    <property type="term" value="C:extracellular region"/>
    <property type="evidence" value="ECO:0007669"/>
    <property type="project" value="UniProtKB-SubCell"/>
</dbReference>
<keyword evidence="5" id="KW-1003">Cell membrane</keyword>
<feature type="region of interest" description="Disordered" evidence="28">
    <location>
        <begin position="953"/>
        <end position="977"/>
    </location>
</feature>
<dbReference type="PROSITE" id="PS50011">
    <property type="entry name" value="PROTEIN_KINASE_DOM"/>
    <property type="match status" value="1"/>
</dbReference>
<dbReference type="InterPro" id="IPR050122">
    <property type="entry name" value="RTK"/>
</dbReference>
<accession>A0A6J2KBW3</accession>
<dbReference type="GO" id="GO:0005524">
    <property type="term" value="F:ATP binding"/>
    <property type="evidence" value="ECO:0007669"/>
    <property type="project" value="UniProtKB-UniRule"/>
</dbReference>
<evidence type="ECO:0000256" key="28">
    <source>
        <dbReference type="SAM" id="MobiDB-lite"/>
    </source>
</evidence>
<dbReference type="PANTHER" id="PTHR24416:SF600">
    <property type="entry name" value="PDGF- AND VEGF-RECEPTOR RELATED, ISOFORM J"/>
    <property type="match status" value="1"/>
</dbReference>
<evidence type="ECO:0000256" key="18">
    <source>
        <dbReference type="ARBA" id="ARBA00023180"/>
    </source>
</evidence>
<dbReference type="KEGG" id="bman:114249695"/>
<feature type="site" description="Important for interaction with phosphotyrosine-binding proteins" evidence="26">
    <location>
        <position position="1176"/>
    </location>
</feature>
<keyword evidence="11" id="KW-0418">Kinase</keyword>
<gene>
    <name evidence="34" type="primary">LOC114249695</name>
</gene>
<keyword evidence="16" id="KW-1015">Disulfide bond</keyword>
<dbReference type="Pfam" id="PF07714">
    <property type="entry name" value="PK_Tyr_Ser-Thr"/>
    <property type="match status" value="1"/>
</dbReference>
<evidence type="ECO:0000313" key="34">
    <source>
        <dbReference type="RefSeq" id="XP_028039143.1"/>
    </source>
</evidence>
<evidence type="ECO:0000256" key="19">
    <source>
        <dbReference type="ARBA" id="ARBA00023319"/>
    </source>
</evidence>
<dbReference type="SUPFAM" id="SSF56112">
    <property type="entry name" value="Protein kinase-like (PK-like)"/>
    <property type="match status" value="1"/>
</dbReference>
<dbReference type="InterPro" id="IPR017441">
    <property type="entry name" value="Protein_kinase_ATP_BS"/>
</dbReference>
<evidence type="ECO:0000256" key="2">
    <source>
        <dbReference type="ARBA" id="ARBA00004613"/>
    </source>
</evidence>
<evidence type="ECO:0000256" key="20">
    <source>
        <dbReference type="ARBA" id="ARBA00051243"/>
    </source>
</evidence>
<dbReference type="InterPro" id="IPR013783">
    <property type="entry name" value="Ig-like_fold"/>
</dbReference>
<comment type="similarity">
    <text evidence="21">Belongs to the hemolin family.</text>
</comment>
<feature type="binding site" evidence="25">
    <location>
        <position position="1038"/>
    </location>
    <ligand>
        <name>Mg(2+)</name>
        <dbReference type="ChEBI" id="CHEBI:18420"/>
    </ligand>
</feature>
<dbReference type="PROSITE" id="PS00240">
    <property type="entry name" value="RECEPTOR_TYR_KIN_III"/>
    <property type="match status" value="1"/>
</dbReference>
<feature type="binding site" evidence="25">
    <location>
        <position position="1051"/>
    </location>
    <ligand>
        <name>Mg(2+)</name>
        <dbReference type="ChEBI" id="CHEBI:18420"/>
    </ligand>
</feature>
<dbReference type="SMART" id="SM00408">
    <property type="entry name" value="IGc2"/>
    <property type="match status" value="4"/>
</dbReference>
<evidence type="ECO:0000256" key="26">
    <source>
        <dbReference type="PIRSR" id="PIRSR000615-4"/>
    </source>
</evidence>
<comment type="catalytic activity">
    <reaction evidence="20">
        <text>L-tyrosyl-[protein] + ATP = O-phospho-L-tyrosyl-[protein] + ADP + H(+)</text>
        <dbReference type="Rhea" id="RHEA:10596"/>
        <dbReference type="Rhea" id="RHEA-COMP:10136"/>
        <dbReference type="Rhea" id="RHEA-COMP:20101"/>
        <dbReference type="ChEBI" id="CHEBI:15378"/>
        <dbReference type="ChEBI" id="CHEBI:30616"/>
        <dbReference type="ChEBI" id="CHEBI:46858"/>
        <dbReference type="ChEBI" id="CHEBI:61978"/>
        <dbReference type="ChEBI" id="CHEBI:456216"/>
        <dbReference type="EC" id="2.7.10.1"/>
    </reaction>
</comment>
<evidence type="ECO:0000313" key="33">
    <source>
        <dbReference type="Proteomes" id="UP000504629"/>
    </source>
</evidence>
<dbReference type="Pfam" id="PF13927">
    <property type="entry name" value="Ig_3"/>
    <property type="match status" value="1"/>
</dbReference>
<dbReference type="Gene3D" id="3.30.200.20">
    <property type="entry name" value="Phosphorylase Kinase, domain 1"/>
    <property type="match status" value="1"/>
</dbReference>
<evidence type="ECO:0000256" key="25">
    <source>
        <dbReference type="PIRSR" id="PIRSR000615-3"/>
    </source>
</evidence>
<evidence type="ECO:0000256" key="24">
    <source>
        <dbReference type="PIRSR" id="PIRSR000615-2"/>
    </source>
</evidence>
<feature type="domain" description="Ig-like" evidence="32">
    <location>
        <begin position="564"/>
        <end position="632"/>
    </location>
</feature>
<name>A0A6J2KBW3_BOMMA</name>
<keyword evidence="8" id="KW-0808">Transferase</keyword>
<keyword evidence="19" id="KW-0393">Immunoglobulin domain</keyword>
<feature type="binding site" evidence="24 27">
    <location>
        <position position="851"/>
    </location>
    <ligand>
        <name>ATP</name>
        <dbReference type="ChEBI" id="CHEBI:30616"/>
    </ligand>
</feature>
<dbReference type="PANTHER" id="PTHR24416">
    <property type="entry name" value="TYROSINE-PROTEIN KINASE RECEPTOR"/>
    <property type="match status" value="1"/>
</dbReference>
<evidence type="ECO:0000256" key="11">
    <source>
        <dbReference type="ARBA" id="ARBA00022777"/>
    </source>
</evidence>
<dbReference type="CDD" id="cd00096">
    <property type="entry name" value="Ig"/>
    <property type="match status" value="2"/>
</dbReference>
<dbReference type="InterPro" id="IPR001245">
    <property type="entry name" value="Ser-Thr/Tyr_kinase_cat_dom"/>
</dbReference>
<keyword evidence="10 24" id="KW-0547">Nucleotide-binding</keyword>
<evidence type="ECO:0000256" key="23">
    <source>
        <dbReference type="PIRSR" id="PIRSR000615-1"/>
    </source>
</evidence>
<dbReference type="CDD" id="cd00192">
    <property type="entry name" value="PTKc"/>
    <property type="match status" value="1"/>
</dbReference>